<feature type="region of interest" description="Disordered" evidence="1">
    <location>
        <begin position="1"/>
        <end position="108"/>
    </location>
</feature>
<name>A0AAE1EVP9_PETCI</name>
<feature type="compositionally biased region" description="Low complexity" evidence="1">
    <location>
        <begin position="68"/>
        <end position="85"/>
    </location>
</feature>
<comment type="caution">
    <text evidence="2">The sequence shown here is derived from an EMBL/GenBank/DDBJ whole genome shotgun (WGS) entry which is preliminary data.</text>
</comment>
<protein>
    <submittedName>
        <fullName evidence="2">Uncharacterized protein</fullName>
    </submittedName>
</protein>
<feature type="compositionally biased region" description="Basic and acidic residues" evidence="1">
    <location>
        <begin position="185"/>
        <end position="204"/>
    </location>
</feature>
<evidence type="ECO:0000313" key="2">
    <source>
        <dbReference type="EMBL" id="KAK3862291.1"/>
    </source>
</evidence>
<gene>
    <name evidence="2" type="ORF">Pcinc_031819</name>
</gene>
<dbReference type="Proteomes" id="UP001286313">
    <property type="component" value="Unassembled WGS sequence"/>
</dbReference>
<keyword evidence="3" id="KW-1185">Reference proteome</keyword>
<feature type="compositionally biased region" description="Acidic residues" evidence="1">
    <location>
        <begin position="160"/>
        <end position="184"/>
    </location>
</feature>
<dbReference type="EMBL" id="JAWQEG010004276">
    <property type="protein sequence ID" value="KAK3862291.1"/>
    <property type="molecule type" value="Genomic_DNA"/>
</dbReference>
<evidence type="ECO:0000313" key="3">
    <source>
        <dbReference type="Proteomes" id="UP001286313"/>
    </source>
</evidence>
<dbReference type="AlphaFoldDB" id="A0AAE1EVP9"/>
<evidence type="ECO:0000256" key="1">
    <source>
        <dbReference type="SAM" id="MobiDB-lite"/>
    </source>
</evidence>
<sequence length="219" mass="22779">MAGAEEGVPPTLSGASLRSFRPPVRSAARGKCGGGHAGGEGKVRGVWSSRGRLLPAGSPAGKTGVACSSSQPAPRLSASPAALKPTKPVISAPRPMTRPSPTRAHPSVQCPTKIMKGQLLTSEEVMECVMAGAGCGGDDDDSSGVGSSHLLRRAAKSMGEEEDEEFDEEEEEDTEDVEEEEEEGADGKTGKRRAARYDSADSSDRPTLVNSDDGKMLEL</sequence>
<feature type="region of interest" description="Disordered" evidence="1">
    <location>
        <begin position="131"/>
        <end position="219"/>
    </location>
</feature>
<accession>A0AAE1EVP9</accession>
<feature type="compositionally biased region" description="Gly residues" evidence="1">
    <location>
        <begin position="31"/>
        <end position="40"/>
    </location>
</feature>
<organism evidence="2 3">
    <name type="scientific">Petrolisthes cinctipes</name>
    <name type="common">Flat porcelain crab</name>
    <dbReference type="NCBI Taxonomy" id="88211"/>
    <lineage>
        <taxon>Eukaryota</taxon>
        <taxon>Metazoa</taxon>
        <taxon>Ecdysozoa</taxon>
        <taxon>Arthropoda</taxon>
        <taxon>Crustacea</taxon>
        <taxon>Multicrustacea</taxon>
        <taxon>Malacostraca</taxon>
        <taxon>Eumalacostraca</taxon>
        <taxon>Eucarida</taxon>
        <taxon>Decapoda</taxon>
        <taxon>Pleocyemata</taxon>
        <taxon>Anomura</taxon>
        <taxon>Galatheoidea</taxon>
        <taxon>Porcellanidae</taxon>
        <taxon>Petrolisthes</taxon>
    </lineage>
</organism>
<proteinExistence type="predicted"/>
<reference evidence="2" key="1">
    <citation type="submission" date="2023-10" db="EMBL/GenBank/DDBJ databases">
        <title>Genome assemblies of two species of porcelain crab, Petrolisthes cinctipes and Petrolisthes manimaculis (Anomura: Porcellanidae).</title>
        <authorList>
            <person name="Angst P."/>
        </authorList>
    </citation>
    <scope>NUCLEOTIDE SEQUENCE</scope>
    <source>
        <strain evidence="2">PB745_01</strain>
        <tissue evidence="2">Gill</tissue>
    </source>
</reference>